<accession>A0A177ATP8</accession>
<reference evidence="1 2" key="1">
    <citation type="submission" date="2016-04" db="EMBL/GenBank/DDBJ databases">
        <title>The genome of Intoshia linei affirms orthonectids as highly simplified spiralians.</title>
        <authorList>
            <person name="Mikhailov K.V."/>
            <person name="Slusarev G.S."/>
            <person name="Nikitin M.A."/>
            <person name="Logacheva M.D."/>
            <person name="Penin A."/>
            <person name="Aleoshin V."/>
            <person name="Panchin Y.V."/>
        </authorList>
    </citation>
    <scope>NUCLEOTIDE SEQUENCE [LARGE SCALE GENOMIC DNA]</scope>
    <source>
        <strain evidence="1">Intl2013</strain>
        <tissue evidence="1">Whole animal</tissue>
    </source>
</reference>
<keyword evidence="2" id="KW-1185">Reference proteome</keyword>
<name>A0A177ATP8_9BILA</name>
<evidence type="ECO:0000313" key="2">
    <source>
        <dbReference type="Proteomes" id="UP000078046"/>
    </source>
</evidence>
<gene>
    <name evidence="1" type="ORF">A3Q56_06887</name>
</gene>
<protein>
    <submittedName>
        <fullName evidence="1">Uncharacterized protein</fullName>
    </submittedName>
</protein>
<proteinExistence type="predicted"/>
<dbReference type="AlphaFoldDB" id="A0A177ATP8"/>
<dbReference type="Proteomes" id="UP000078046">
    <property type="component" value="Unassembled WGS sequence"/>
</dbReference>
<sequence>MEYIKIKKLSIVTLDQSLKKMFPPMCEKSRLKSKIIITISEHYDVQSLISIFVDGAGPFALYENKGFLKLISNHI</sequence>
<comment type="caution">
    <text evidence="1">The sequence shown here is derived from an EMBL/GenBank/DDBJ whole genome shotgun (WGS) entry which is preliminary data.</text>
</comment>
<dbReference type="EMBL" id="LWCA01001314">
    <property type="protein sequence ID" value="OAF65398.1"/>
    <property type="molecule type" value="Genomic_DNA"/>
</dbReference>
<evidence type="ECO:0000313" key="1">
    <source>
        <dbReference type="EMBL" id="OAF65398.1"/>
    </source>
</evidence>
<organism evidence="1 2">
    <name type="scientific">Intoshia linei</name>
    <dbReference type="NCBI Taxonomy" id="1819745"/>
    <lineage>
        <taxon>Eukaryota</taxon>
        <taxon>Metazoa</taxon>
        <taxon>Spiralia</taxon>
        <taxon>Lophotrochozoa</taxon>
        <taxon>Mesozoa</taxon>
        <taxon>Orthonectida</taxon>
        <taxon>Rhopaluridae</taxon>
        <taxon>Intoshia</taxon>
    </lineage>
</organism>